<evidence type="ECO:0000256" key="4">
    <source>
        <dbReference type="ARBA" id="ARBA00023277"/>
    </source>
</evidence>
<dbReference type="Pfam" id="PF02018">
    <property type="entry name" value="CBM_4_9"/>
    <property type="match status" value="1"/>
</dbReference>
<dbReference type="PANTHER" id="PTHR31490:SF90">
    <property type="entry name" value="ENDO-1,4-BETA-XYLANASE A"/>
    <property type="match status" value="1"/>
</dbReference>
<evidence type="ECO:0000256" key="3">
    <source>
        <dbReference type="ARBA" id="ARBA00022801"/>
    </source>
</evidence>
<proteinExistence type="inferred from homology"/>
<dbReference type="Proteomes" id="UP000530928">
    <property type="component" value="Unassembled WGS sequence"/>
</dbReference>
<keyword evidence="4 7" id="KW-0119">Carbohydrate metabolism</keyword>
<dbReference type="EC" id="3.2.1.8" evidence="7"/>
<evidence type="ECO:0000256" key="5">
    <source>
        <dbReference type="ARBA" id="ARBA00023295"/>
    </source>
</evidence>
<evidence type="ECO:0000259" key="8">
    <source>
        <dbReference type="PROSITE" id="PS51760"/>
    </source>
</evidence>
<comment type="similarity">
    <text evidence="1 7">Belongs to the glycosyl hydrolase 10 (cellulase F) family.</text>
</comment>
<evidence type="ECO:0000256" key="2">
    <source>
        <dbReference type="ARBA" id="ARBA00022737"/>
    </source>
</evidence>
<dbReference type="CDD" id="cd00005">
    <property type="entry name" value="CBM9_like_1"/>
    <property type="match status" value="1"/>
</dbReference>
<dbReference type="AlphaFoldDB" id="A0A7W0CNG3"/>
<keyword evidence="10" id="KW-1185">Reference proteome</keyword>
<evidence type="ECO:0000313" key="10">
    <source>
        <dbReference type="Proteomes" id="UP000530928"/>
    </source>
</evidence>
<evidence type="ECO:0000256" key="1">
    <source>
        <dbReference type="ARBA" id="ARBA00007495"/>
    </source>
</evidence>
<dbReference type="GO" id="GO:0031176">
    <property type="term" value="F:endo-1,4-beta-xylanase activity"/>
    <property type="evidence" value="ECO:0007669"/>
    <property type="project" value="UniProtKB-EC"/>
</dbReference>
<dbReference type="Gene3D" id="3.20.20.80">
    <property type="entry name" value="Glycosidases"/>
    <property type="match status" value="1"/>
</dbReference>
<dbReference type="InterPro" id="IPR003305">
    <property type="entry name" value="CenC_carb-bd"/>
</dbReference>
<keyword evidence="9" id="KW-0858">Xylan degradation</keyword>
<organism evidence="9 10">
    <name type="scientific">Nonomuraea soli</name>
    <dbReference type="NCBI Taxonomy" id="1032476"/>
    <lineage>
        <taxon>Bacteria</taxon>
        <taxon>Bacillati</taxon>
        <taxon>Actinomycetota</taxon>
        <taxon>Actinomycetes</taxon>
        <taxon>Streptosporangiales</taxon>
        <taxon>Streptosporangiaceae</taxon>
        <taxon>Nonomuraea</taxon>
    </lineage>
</organism>
<sequence>MIRLLLSVLLAATTLVSGDFEDGTPQGWAPRGTATLTVTAEAAHSGSSGLSVTGRSANWTGAALDVLPHLAKGEKYELSVWVKGTGPLSLSLERRLAGTPSYQRLATAENPAAWTQLKATYTLVDDVDFLSVYVESSSGTADYAMDDFTLVHKPVPPIQTELTAVKDTVPFRMGAAIQRQQILGLEGQLLTKHFDSVTTGNQLKWDFTEPREGEFTFAAADELVDFGIANGMHVRGHTLAWHSQTPAWVFENATKEVLLARLERHIRAVMGRYVGKIDTWDVVNEVIDENQPDGLRRSPWFEITGLDYIRTAFRVAHEVDPTAKLVFNDYNTEYPNKREAMYKVVKQLLDEGVPITTVGHQLHVNIEAQPASAIEDTIERFAGLPVDQQVTELDVSVYTDSTSSWESIPEEIIIEQGHRYKDIFDVLRRHAGKLSSVTVWGLADNDTWLSTFPITRLNAPLLFDDQLQAKPAYWGVVDPSRLPPLVRKAQAPEGSPRIDGQRDLEWDKLPDISLPNGGFQLRWSERGISLLATVRDATRDRNDAVTATVDGVPYVIKRSARTVKPVEGGYRAETLLPARLGELFELKIVDAATGAETVWLGKVTPVPAVRLATAKRGTPVVDGVREGLWGRKSQPTSVQVEGASGATAQWSALWDSGTLYVLATVTDPVLSEEAANPWEEDSVEIFVDQGNDKAKSYDGDDGQYRISFTGALSGAAPVASAVKRTATGYVVEAALALADPAEGALLGFDLQVNDATGASRTAAATWNDPTGQSYRDTSRWGVLRLVS</sequence>
<evidence type="ECO:0000256" key="7">
    <source>
        <dbReference type="RuleBase" id="RU361174"/>
    </source>
</evidence>
<dbReference type="PANTHER" id="PTHR31490">
    <property type="entry name" value="GLYCOSYL HYDROLASE"/>
    <property type="match status" value="1"/>
</dbReference>
<comment type="caution">
    <text evidence="9">The sequence shown here is derived from an EMBL/GenBank/DDBJ whole genome shotgun (WGS) entry which is preliminary data.</text>
</comment>
<gene>
    <name evidence="9" type="ORF">HNR30_005717</name>
</gene>
<dbReference type="SUPFAM" id="SSF49344">
    <property type="entry name" value="CBD9-like"/>
    <property type="match status" value="1"/>
</dbReference>
<protein>
    <recommendedName>
        <fullName evidence="7">Beta-xylanase</fullName>
        <ecNumber evidence="7">3.2.1.8</ecNumber>
    </recommendedName>
</protein>
<dbReference type="Gene3D" id="2.60.120.260">
    <property type="entry name" value="Galactose-binding domain-like"/>
    <property type="match status" value="1"/>
</dbReference>
<accession>A0A7W0CNG3</accession>
<dbReference type="SMART" id="SM00633">
    <property type="entry name" value="Glyco_10"/>
    <property type="match status" value="1"/>
</dbReference>
<keyword evidence="5 7" id="KW-0326">Glycosidase</keyword>
<keyword evidence="6 7" id="KW-0624">Polysaccharide degradation</keyword>
<dbReference type="SUPFAM" id="SSF49785">
    <property type="entry name" value="Galactose-binding domain-like"/>
    <property type="match status" value="1"/>
</dbReference>
<name>A0A7W0CNG3_9ACTN</name>
<dbReference type="RefSeq" id="WP_181613133.1">
    <property type="nucleotide sequence ID" value="NZ_BAABAM010000004.1"/>
</dbReference>
<dbReference type="GO" id="GO:0045493">
    <property type="term" value="P:xylan catabolic process"/>
    <property type="evidence" value="ECO:0007669"/>
    <property type="project" value="UniProtKB-KW"/>
</dbReference>
<dbReference type="InterPro" id="IPR044846">
    <property type="entry name" value="GH10"/>
</dbReference>
<dbReference type="Pfam" id="PF06452">
    <property type="entry name" value="CBM9_1"/>
    <property type="match status" value="1"/>
</dbReference>
<dbReference type="InterPro" id="IPR001000">
    <property type="entry name" value="GH10_dom"/>
</dbReference>
<evidence type="ECO:0000256" key="6">
    <source>
        <dbReference type="ARBA" id="ARBA00023326"/>
    </source>
</evidence>
<dbReference type="InterPro" id="IPR017853">
    <property type="entry name" value="GH"/>
</dbReference>
<dbReference type="PRINTS" id="PR00134">
    <property type="entry name" value="GLHYDRLASE10"/>
</dbReference>
<comment type="catalytic activity">
    <reaction evidence="7">
        <text>Endohydrolysis of (1-&gt;4)-beta-D-xylosidic linkages in xylans.</text>
        <dbReference type="EC" id="3.2.1.8"/>
    </reaction>
</comment>
<dbReference type="InterPro" id="IPR008979">
    <property type="entry name" value="Galactose-bd-like_sf"/>
</dbReference>
<dbReference type="SUPFAM" id="SSF51445">
    <property type="entry name" value="(Trans)glycosidases"/>
    <property type="match status" value="1"/>
</dbReference>
<reference evidence="9 10" key="1">
    <citation type="submission" date="2020-07" db="EMBL/GenBank/DDBJ databases">
        <title>Genomic Encyclopedia of Type Strains, Phase IV (KMG-IV): sequencing the most valuable type-strain genomes for metagenomic binning, comparative biology and taxonomic classification.</title>
        <authorList>
            <person name="Goeker M."/>
        </authorList>
    </citation>
    <scope>NUCLEOTIDE SEQUENCE [LARGE SCALE GENOMIC DNA]</scope>
    <source>
        <strain evidence="9 10">DSM 45533</strain>
    </source>
</reference>
<dbReference type="Pfam" id="PF00331">
    <property type="entry name" value="Glyco_hydro_10"/>
    <property type="match status" value="1"/>
</dbReference>
<dbReference type="Gene3D" id="2.60.40.1190">
    <property type="match status" value="1"/>
</dbReference>
<keyword evidence="3 7" id="KW-0378">Hydrolase</keyword>
<evidence type="ECO:0000313" key="9">
    <source>
        <dbReference type="EMBL" id="MBA2894345.1"/>
    </source>
</evidence>
<keyword evidence="2" id="KW-0677">Repeat</keyword>
<dbReference type="InterPro" id="IPR010502">
    <property type="entry name" value="Carb-bd_dom_fam9"/>
</dbReference>
<dbReference type="GO" id="GO:0030246">
    <property type="term" value="F:carbohydrate binding"/>
    <property type="evidence" value="ECO:0007669"/>
    <property type="project" value="InterPro"/>
</dbReference>
<dbReference type="EMBL" id="JACDUR010000006">
    <property type="protein sequence ID" value="MBA2894345.1"/>
    <property type="molecule type" value="Genomic_DNA"/>
</dbReference>
<dbReference type="PROSITE" id="PS51760">
    <property type="entry name" value="GH10_2"/>
    <property type="match status" value="1"/>
</dbReference>
<feature type="domain" description="GH10" evidence="8">
    <location>
        <begin position="159"/>
        <end position="479"/>
    </location>
</feature>